<dbReference type="AlphaFoldDB" id="A0A833XTG6"/>
<feature type="region of interest" description="Disordered" evidence="1">
    <location>
        <begin position="52"/>
        <end position="100"/>
    </location>
</feature>
<dbReference type="EMBL" id="LIHL02000005">
    <property type="protein sequence ID" value="KAF5470295.1"/>
    <property type="molecule type" value="Genomic_DNA"/>
</dbReference>
<accession>A0A833XTG6</accession>
<dbReference type="PANTHER" id="PTHR36032:SF1">
    <property type="entry name" value="PHOSPHOPANTOTHENATE--CYSTEINE LIGASE 2"/>
    <property type="match status" value="1"/>
</dbReference>
<name>A0A833XTG6_JUGRE</name>
<reference evidence="2" key="1">
    <citation type="submission" date="2015-10" db="EMBL/GenBank/DDBJ databases">
        <authorList>
            <person name="Martinez-Garcia P.J."/>
            <person name="Crepeau M.W."/>
            <person name="Puiu D."/>
            <person name="Gonzalez-Ibeas D."/>
            <person name="Whalen J."/>
            <person name="Stevens K."/>
            <person name="Paul R."/>
            <person name="Butterfield T."/>
            <person name="Britton M."/>
            <person name="Reagan R."/>
            <person name="Chakraborty S."/>
            <person name="Walawage S.L."/>
            <person name="Vasquez-Gross H.A."/>
            <person name="Cardeno C."/>
            <person name="Famula R."/>
            <person name="Pratt K."/>
            <person name="Kuruganti S."/>
            <person name="Aradhya M.K."/>
            <person name="Leslie C.A."/>
            <person name="Dandekar A.M."/>
            <person name="Salzberg S.L."/>
            <person name="Wegrzyn J.L."/>
            <person name="Langley C.H."/>
            <person name="Neale D.B."/>
        </authorList>
    </citation>
    <scope>NUCLEOTIDE SEQUENCE</scope>
    <source>
        <tissue evidence="2">Leaves</tissue>
    </source>
</reference>
<proteinExistence type="predicted"/>
<dbReference type="PANTHER" id="PTHR36032">
    <property type="entry name" value="PHOSPHOPANTOTHENATE--CYSTEINE LIGASE 2"/>
    <property type="match status" value="1"/>
</dbReference>
<evidence type="ECO:0000313" key="3">
    <source>
        <dbReference type="Proteomes" id="UP000619265"/>
    </source>
</evidence>
<sequence length="208" mass="22680">YFSHGYTRSGRGPIDVIAKKNGRRACSRALLSPSLQSSAATPRLLSLIGKREMLENPPPTLPAADTAIRRHAPPNLRNRPLNRRKSAEKNQVGASRNFPIIDHGDSGSSNLLNENHCSGLIALEGCCRSEASRLLDDRWAAALDCYNNPSIDLSERPVMYAGTAPSAWSFRLPHQMMAPVGAGPYGSPMDFLGELRRAQRNANTNFGT</sequence>
<reference evidence="2" key="2">
    <citation type="submission" date="2020-03" db="EMBL/GenBank/DDBJ databases">
        <title>Walnut 2.0.</title>
        <authorList>
            <person name="Marrano A."/>
            <person name="Britton M."/>
            <person name="Zimin A.V."/>
            <person name="Zaini P.A."/>
            <person name="Workman R."/>
            <person name="Puiu D."/>
            <person name="Bianco L."/>
            <person name="Allen B.J."/>
            <person name="Troggio M."/>
            <person name="Leslie C.A."/>
            <person name="Timp W."/>
            <person name="Dendekar A."/>
            <person name="Salzberg S.L."/>
            <person name="Neale D.B."/>
        </authorList>
    </citation>
    <scope>NUCLEOTIDE SEQUENCE</scope>
    <source>
        <tissue evidence="2">Leaves</tissue>
    </source>
</reference>
<dbReference type="Gramene" id="Jr05_05950_p1">
    <property type="protein sequence ID" value="cds.Jr05_05950_p1"/>
    <property type="gene ID" value="Jr05_05950"/>
</dbReference>
<gene>
    <name evidence="2" type="ORF">F2P56_010817</name>
</gene>
<comment type="caution">
    <text evidence="2">The sequence shown here is derived from an EMBL/GenBank/DDBJ whole genome shotgun (WGS) entry which is preliminary data.</text>
</comment>
<evidence type="ECO:0000313" key="2">
    <source>
        <dbReference type="EMBL" id="KAF5470295.1"/>
    </source>
</evidence>
<evidence type="ECO:0000256" key="1">
    <source>
        <dbReference type="SAM" id="MobiDB-lite"/>
    </source>
</evidence>
<feature type="non-terminal residue" evidence="2">
    <location>
        <position position="208"/>
    </location>
</feature>
<dbReference type="Proteomes" id="UP000619265">
    <property type="component" value="Unassembled WGS sequence"/>
</dbReference>
<organism evidence="2 3">
    <name type="scientific">Juglans regia</name>
    <name type="common">English walnut</name>
    <dbReference type="NCBI Taxonomy" id="51240"/>
    <lineage>
        <taxon>Eukaryota</taxon>
        <taxon>Viridiplantae</taxon>
        <taxon>Streptophyta</taxon>
        <taxon>Embryophyta</taxon>
        <taxon>Tracheophyta</taxon>
        <taxon>Spermatophyta</taxon>
        <taxon>Magnoliopsida</taxon>
        <taxon>eudicotyledons</taxon>
        <taxon>Gunneridae</taxon>
        <taxon>Pentapetalae</taxon>
        <taxon>rosids</taxon>
        <taxon>fabids</taxon>
        <taxon>Fagales</taxon>
        <taxon>Juglandaceae</taxon>
        <taxon>Juglans</taxon>
    </lineage>
</organism>
<protein>
    <submittedName>
        <fullName evidence="2">Uncharacterized protein</fullName>
    </submittedName>
</protein>